<dbReference type="GO" id="GO:0009103">
    <property type="term" value="P:lipopolysaccharide biosynthetic process"/>
    <property type="evidence" value="ECO:0007669"/>
    <property type="project" value="UniProtKB-ARBA"/>
</dbReference>
<dbReference type="InterPro" id="IPR038731">
    <property type="entry name" value="RgtA/B/C-like"/>
</dbReference>
<dbReference type="RefSeq" id="WP_129893167.1">
    <property type="nucleotide sequence ID" value="NZ_CP035758.1"/>
</dbReference>
<feature type="transmembrane region" description="Helical" evidence="8">
    <location>
        <begin position="101"/>
        <end position="122"/>
    </location>
</feature>
<dbReference type="OrthoDB" id="140092at2"/>
<dbReference type="Proteomes" id="UP000290365">
    <property type="component" value="Chromosome"/>
</dbReference>
<name>A0A4P6K1N9_KTERU</name>
<feature type="transmembrane region" description="Helical" evidence="8">
    <location>
        <begin position="220"/>
        <end position="237"/>
    </location>
</feature>
<proteinExistence type="predicted"/>
<evidence type="ECO:0000256" key="1">
    <source>
        <dbReference type="ARBA" id="ARBA00004651"/>
    </source>
</evidence>
<keyword evidence="2" id="KW-1003">Cell membrane</keyword>
<keyword evidence="11" id="KW-1185">Reference proteome</keyword>
<evidence type="ECO:0000256" key="5">
    <source>
        <dbReference type="ARBA" id="ARBA00022692"/>
    </source>
</evidence>
<feature type="transmembrane region" description="Helical" evidence="8">
    <location>
        <begin position="63"/>
        <end position="81"/>
    </location>
</feature>
<comment type="subcellular location">
    <subcellularLocation>
        <location evidence="1">Cell membrane</location>
        <topology evidence="1">Multi-pass membrane protein</topology>
    </subcellularLocation>
</comment>
<evidence type="ECO:0000313" key="11">
    <source>
        <dbReference type="Proteomes" id="UP000290365"/>
    </source>
</evidence>
<dbReference type="GO" id="GO:0016763">
    <property type="term" value="F:pentosyltransferase activity"/>
    <property type="evidence" value="ECO:0007669"/>
    <property type="project" value="TreeGrafter"/>
</dbReference>
<keyword evidence="5 8" id="KW-0812">Transmembrane</keyword>
<feature type="transmembrane region" description="Helical" evidence="8">
    <location>
        <begin position="294"/>
        <end position="315"/>
    </location>
</feature>
<protein>
    <submittedName>
        <fullName evidence="10">Glycosyltransferase family 39 protein</fullName>
    </submittedName>
</protein>
<accession>A0A4P6K1N9</accession>
<keyword evidence="6 8" id="KW-1133">Transmembrane helix</keyword>
<feature type="transmembrane region" description="Helical" evidence="8">
    <location>
        <begin position="156"/>
        <end position="173"/>
    </location>
</feature>
<evidence type="ECO:0000256" key="4">
    <source>
        <dbReference type="ARBA" id="ARBA00022679"/>
    </source>
</evidence>
<evidence type="ECO:0000256" key="2">
    <source>
        <dbReference type="ARBA" id="ARBA00022475"/>
    </source>
</evidence>
<reference evidence="10 11" key="1">
    <citation type="submission" date="2019-01" db="EMBL/GenBank/DDBJ databases">
        <title>Ktedonosporobacter rubrisoli SCAWS-G2.</title>
        <authorList>
            <person name="Huang Y."/>
            <person name="Yan B."/>
        </authorList>
    </citation>
    <scope>NUCLEOTIDE SEQUENCE [LARGE SCALE GENOMIC DNA]</scope>
    <source>
        <strain evidence="10 11">SCAWS-G2</strain>
    </source>
</reference>
<organism evidence="10 11">
    <name type="scientific">Ktedonosporobacter rubrisoli</name>
    <dbReference type="NCBI Taxonomy" id="2509675"/>
    <lineage>
        <taxon>Bacteria</taxon>
        <taxon>Bacillati</taxon>
        <taxon>Chloroflexota</taxon>
        <taxon>Ktedonobacteria</taxon>
        <taxon>Ktedonobacterales</taxon>
        <taxon>Ktedonosporobacteraceae</taxon>
        <taxon>Ktedonosporobacter</taxon>
    </lineage>
</organism>
<dbReference type="PANTHER" id="PTHR33908:SF11">
    <property type="entry name" value="MEMBRANE PROTEIN"/>
    <property type="match status" value="1"/>
</dbReference>
<dbReference type="GO" id="GO:0005886">
    <property type="term" value="C:plasma membrane"/>
    <property type="evidence" value="ECO:0007669"/>
    <property type="project" value="UniProtKB-SubCell"/>
</dbReference>
<gene>
    <name evidence="10" type="ORF">EPA93_41420</name>
</gene>
<evidence type="ECO:0000256" key="3">
    <source>
        <dbReference type="ARBA" id="ARBA00022676"/>
    </source>
</evidence>
<evidence type="ECO:0000259" key="9">
    <source>
        <dbReference type="Pfam" id="PF13231"/>
    </source>
</evidence>
<dbReference type="Pfam" id="PF13231">
    <property type="entry name" value="PMT_2"/>
    <property type="match status" value="1"/>
</dbReference>
<dbReference type="AlphaFoldDB" id="A0A4P6K1N9"/>
<sequence>MLRVKNVDSDASLSTQQSLSRSWLLAWDFYLVLLIAGVLRFYQIHTTEFDDDQAMLFRMAYDGLHHGLLPVTSNIASIGIAHPPGVIYLFMLPAALSSDPLWAAMMVSMATTLAAVLTYLFTRRYYGRLAGLVAALLYATAARPLNYARFIWQPNLMPPFVILFLFVLFLGVVDRRKGWFCPALLLLGLLYQMHPTTSLLIIPLIAAFLLAPGTVRWRDLAFALAGLLVIFSPYILWEAFTHLADLHTVFRLVGQRARIDSQAIHLYRSFLSPFDTPPSFPGSLLRKLAPWLSWLRYAVPLLAVGGFVTAGICLLRPHRRFEANDEPQMPSYGKLPAWLRRLQADPYRCGILLLLIWQLGPSLFLLRHAVDLHSQYFFMLMPGPFILIGLLSAKIVALLRHYRPAMAALRYVLYVGIALIVCAQLLGSMALVIDNSSGNFDDRGFQPYPYHNDLASLQNALTQADQLAQRSHYNRVYITSDTATQAALSYLAAGMRTPTTLFDASRCLLLPDASAGPAVFLVGPYDDLTNALLGQSARATLVDAPKRLGGAPFKLYVVKPAAASSVSAGQLGQDLQLLDARAEHVTVKDTVWTVTRWKLLRSAQPAYRTTYSYALTGNPAQKPGVTMQSRCTFTSIRAGDQLLVAFKLSSDFSASSGLEMQAISLSTVPYLPTYGPFRLETADVHDQHLTTLLTPKGDTSLPIAIGSTQ</sequence>
<dbReference type="KEGG" id="kbs:EPA93_41420"/>
<evidence type="ECO:0000313" key="10">
    <source>
        <dbReference type="EMBL" id="QBD82098.1"/>
    </source>
</evidence>
<evidence type="ECO:0000256" key="8">
    <source>
        <dbReference type="SAM" id="Phobius"/>
    </source>
</evidence>
<feature type="transmembrane region" description="Helical" evidence="8">
    <location>
        <begin position="199"/>
        <end position="215"/>
    </location>
</feature>
<feature type="transmembrane region" description="Helical" evidence="8">
    <location>
        <begin position="376"/>
        <end position="399"/>
    </location>
</feature>
<feature type="transmembrane region" description="Helical" evidence="8">
    <location>
        <begin position="349"/>
        <end position="370"/>
    </location>
</feature>
<evidence type="ECO:0000256" key="7">
    <source>
        <dbReference type="ARBA" id="ARBA00023136"/>
    </source>
</evidence>
<evidence type="ECO:0000256" key="6">
    <source>
        <dbReference type="ARBA" id="ARBA00022989"/>
    </source>
</evidence>
<feature type="transmembrane region" description="Helical" evidence="8">
    <location>
        <begin position="23"/>
        <end position="42"/>
    </location>
</feature>
<keyword evidence="3" id="KW-0328">Glycosyltransferase</keyword>
<feature type="transmembrane region" description="Helical" evidence="8">
    <location>
        <begin position="411"/>
        <end position="433"/>
    </location>
</feature>
<dbReference type="EMBL" id="CP035758">
    <property type="protein sequence ID" value="QBD82098.1"/>
    <property type="molecule type" value="Genomic_DNA"/>
</dbReference>
<feature type="domain" description="Glycosyltransferase RgtA/B/C/D-like" evidence="9">
    <location>
        <begin position="82"/>
        <end position="237"/>
    </location>
</feature>
<dbReference type="InterPro" id="IPR050297">
    <property type="entry name" value="LipidA_mod_glycosyltrf_83"/>
</dbReference>
<dbReference type="PANTHER" id="PTHR33908">
    <property type="entry name" value="MANNOSYLTRANSFERASE YKCB-RELATED"/>
    <property type="match status" value="1"/>
</dbReference>
<keyword evidence="7 8" id="KW-0472">Membrane</keyword>
<keyword evidence="4 10" id="KW-0808">Transferase</keyword>